<dbReference type="PANTHER" id="PTHR30005:SF0">
    <property type="entry name" value="RETROGRADE REGULATION PROTEIN 2"/>
    <property type="match status" value="1"/>
</dbReference>
<comment type="caution">
    <text evidence="2">The sequence shown here is derived from an EMBL/GenBank/DDBJ whole genome shotgun (WGS) entry which is preliminary data.</text>
</comment>
<dbReference type="SUPFAM" id="SSF53067">
    <property type="entry name" value="Actin-like ATPase domain"/>
    <property type="match status" value="1"/>
</dbReference>
<dbReference type="SUPFAM" id="SSF109604">
    <property type="entry name" value="HD-domain/PDEase-like"/>
    <property type="match status" value="1"/>
</dbReference>
<dbReference type="Gene3D" id="1.10.3210.10">
    <property type="entry name" value="Hypothetical protein af1432"/>
    <property type="match status" value="1"/>
</dbReference>
<proteinExistence type="predicted"/>
<dbReference type="InterPro" id="IPR048950">
    <property type="entry name" value="Ppx_GppA_C"/>
</dbReference>
<evidence type="ECO:0000259" key="1">
    <source>
        <dbReference type="Pfam" id="PF21447"/>
    </source>
</evidence>
<evidence type="ECO:0000313" key="2">
    <source>
        <dbReference type="EMBL" id="TQD91743.1"/>
    </source>
</evidence>
<dbReference type="EMBL" id="VIEB01000409">
    <property type="protein sequence ID" value="TQD91743.1"/>
    <property type="molecule type" value="Genomic_DNA"/>
</dbReference>
<organism evidence="2 3">
    <name type="scientific">Malus baccata</name>
    <name type="common">Siberian crab apple</name>
    <name type="synonym">Pyrus baccata</name>
    <dbReference type="NCBI Taxonomy" id="106549"/>
    <lineage>
        <taxon>Eukaryota</taxon>
        <taxon>Viridiplantae</taxon>
        <taxon>Streptophyta</taxon>
        <taxon>Embryophyta</taxon>
        <taxon>Tracheophyta</taxon>
        <taxon>Spermatophyta</taxon>
        <taxon>Magnoliopsida</taxon>
        <taxon>eudicotyledons</taxon>
        <taxon>Gunneridae</taxon>
        <taxon>Pentapetalae</taxon>
        <taxon>rosids</taxon>
        <taxon>fabids</taxon>
        <taxon>Rosales</taxon>
        <taxon>Rosaceae</taxon>
        <taxon>Amygdaloideae</taxon>
        <taxon>Maleae</taxon>
        <taxon>Malus</taxon>
    </lineage>
</organism>
<dbReference type="Pfam" id="PF21447">
    <property type="entry name" value="Ppx-GppA_III"/>
    <property type="match status" value="1"/>
</dbReference>
<dbReference type="Proteomes" id="UP000315295">
    <property type="component" value="Unassembled WGS sequence"/>
</dbReference>
<dbReference type="PANTHER" id="PTHR30005">
    <property type="entry name" value="EXOPOLYPHOSPHATASE"/>
    <property type="match status" value="1"/>
</dbReference>
<protein>
    <recommendedName>
        <fullName evidence="1">Ppx/GppA phosphatase C-terminal domain-containing protein</fullName>
    </recommendedName>
</protein>
<name>A0A540LZ28_MALBA</name>
<sequence length="250" mass="27294">MASPTPDAATLSTLLAAIDMGTNSFKLLIVRAYPDGIFFTIGQFKEPVVLGRDTTSSSSTPTPFALSHHSHLLALESLKKNLGWLKRFNLAALKSLCGSSGTIKAVEKAVLEKAEMFEALRKCDHLTNIQVAASLDAKDLEYLEAACVLHNIGISVGKKGYHKHSCSIITKGNHLHGYSTEEVKEELVDHVSFKEFPGQACSSVKDQNYPPGIVQTLAEDFGDELRQELAHFKMAFQEELYIVVPSSASE</sequence>
<dbReference type="Gene3D" id="3.30.420.40">
    <property type="match status" value="1"/>
</dbReference>
<dbReference type="InterPro" id="IPR043129">
    <property type="entry name" value="ATPase_NBD"/>
</dbReference>
<reference evidence="2 3" key="1">
    <citation type="journal article" date="2019" name="G3 (Bethesda)">
        <title>Sequencing of a Wild Apple (Malus baccata) Genome Unravels the Differences Between Cultivated and Wild Apple Species Regarding Disease Resistance and Cold Tolerance.</title>
        <authorList>
            <person name="Chen X."/>
        </authorList>
    </citation>
    <scope>NUCLEOTIDE SEQUENCE [LARGE SCALE GENOMIC DNA]</scope>
    <source>
        <strain evidence="3">cv. Shandingzi</strain>
        <tissue evidence="2">Leaves</tissue>
    </source>
</reference>
<gene>
    <name evidence="2" type="ORF">C1H46_022585</name>
</gene>
<keyword evidence="3" id="KW-1185">Reference proteome</keyword>
<dbReference type="GO" id="GO:0016462">
    <property type="term" value="F:pyrophosphatase activity"/>
    <property type="evidence" value="ECO:0007669"/>
    <property type="project" value="TreeGrafter"/>
</dbReference>
<feature type="domain" description="Ppx/GppA phosphatase C-terminal" evidence="1">
    <location>
        <begin position="134"/>
        <end position="183"/>
    </location>
</feature>
<dbReference type="STRING" id="106549.A0A540LZ28"/>
<dbReference type="InterPro" id="IPR050273">
    <property type="entry name" value="GppA/Ppx_hydrolase"/>
</dbReference>
<accession>A0A540LZ28</accession>
<dbReference type="AlphaFoldDB" id="A0A540LZ28"/>
<evidence type="ECO:0000313" key="3">
    <source>
        <dbReference type="Proteomes" id="UP000315295"/>
    </source>
</evidence>